<evidence type="ECO:0000313" key="6">
    <source>
        <dbReference type="EMBL" id="KAH3676959.1"/>
    </source>
</evidence>
<dbReference type="Proteomes" id="UP000788993">
    <property type="component" value="Unassembled WGS sequence"/>
</dbReference>
<evidence type="ECO:0000256" key="2">
    <source>
        <dbReference type="ARBA" id="ARBA00022574"/>
    </source>
</evidence>
<comment type="caution">
    <text evidence="6">The sequence shown here is derived from an EMBL/GenBank/DDBJ whole genome shotgun (WGS) entry which is preliminary data.</text>
</comment>
<feature type="region of interest" description="Disordered" evidence="4">
    <location>
        <begin position="174"/>
        <end position="193"/>
    </location>
</feature>
<feature type="domain" description="CDC20/Fizzy WD40" evidence="5">
    <location>
        <begin position="208"/>
        <end position="515"/>
    </location>
</feature>
<dbReference type="GO" id="GO:1990757">
    <property type="term" value="F:ubiquitin ligase activator activity"/>
    <property type="evidence" value="ECO:0007669"/>
    <property type="project" value="TreeGrafter"/>
</dbReference>
<dbReference type="InterPro" id="IPR033010">
    <property type="entry name" value="Cdc20/Fizzy"/>
</dbReference>
<name>A0A9P8PT52_9ASCO</name>
<dbReference type="GO" id="GO:0031145">
    <property type="term" value="P:anaphase-promoting complex-dependent catabolic process"/>
    <property type="evidence" value="ECO:0007669"/>
    <property type="project" value="TreeGrafter"/>
</dbReference>
<dbReference type="SMART" id="SM00320">
    <property type="entry name" value="WD40"/>
    <property type="match status" value="6"/>
</dbReference>
<proteinExistence type="inferred from homology"/>
<protein>
    <recommendedName>
        <fullName evidence="5">CDC20/Fizzy WD40 domain-containing protein</fullName>
    </recommendedName>
</protein>
<feature type="region of interest" description="Disordered" evidence="4">
    <location>
        <begin position="1"/>
        <end position="26"/>
    </location>
</feature>
<dbReference type="AlphaFoldDB" id="A0A9P8PT52"/>
<dbReference type="GO" id="GO:0010997">
    <property type="term" value="F:anaphase-promoting complex binding"/>
    <property type="evidence" value="ECO:0007669"/>
    <property type="project" value="InterPro"/>
</dbReference>
<reference evidence="6" key="2">
    <citation type="submission" date="2021-01" db="EMBL/GenBank/DDBJ databases">
        <authorList>
            <person name="Schikora-Tamarit M.A."/>
        </authorList>
    </citation>
    <scope>NUCLEOTIDE SEQUENCE</scope>
    <source>
        <strain evidence="6">NCAIM Y.01608</strain>
    </source>
</reference>
<evidence type="ECO:0000256" key="4">
    <source>
        <dbReference type="SAM" id="MobiDB-lite"/>
    </source>
</evidence>
<accession>A0A9P8PT52</accession>
<evidence type="ECO:0000313" key="7">
    <source>
        <dbReference type="Proteomes" id="UP000788993"/>
    </source>
</evidence>
<evidence type="ECO:0000256" key="1">
    <source>
        <dbReference type="ARBA" id="ARBA00006445"/>
    </source>
</evidence>
<dbReference type="EMBL" id="JAEUBD010000146">
    <property type="protein sequence ID" value="KAH3676959.1"/>
    <property type="molecule type" value="Genomic_DNA"/>
</dbReference>
<dbReference type="Gene3D" id="2.130.10.10">
    <property type="entry name" value="YVTN repeat-like/Quinoprotein amine dehydrogenase"/>
    <property type="match status" value="1"/>
</dbReference>
<dbReference type="InterPro" id="IPR015943">
    <property type="entry name" value="WD40/YVTN_repeat-like_dom_sf"/>
</dbReference>
<dbReference type="GO" id="GO:1905786">
    <property type="term" value="P:positive regulation of anaphase-promoting complex-dependent catabolic process"/>
    <property type="evidence" value="ECO:0007669"/>
    <property type="project" value="TreeGrafter"/>
</dbReference>
<dbReference type="InterPro" id="IPR036322">
    <property type="entry name" value="WD40_repeat_dom_sf"/>
</dbReference>
<evidence type="ECO:0000256" key="3">
    <source>
        <dbReference type="ARBA" id="ARBA00022737"/>
    </source>
</evidence>
<dbReference type="SUPFAM" id="SSF50978">
    <property type="entry name" value="WD40 repeat-like"/>
    <property type="match status" value="1"/>
</dbReference>
<dbReference type="GO" id="GO:0005680">
    <property type="term" value="C:anaphase-promoting complex"/>
    <property type="evidence" value="ECO:0007669"/>
    <property type="project" value="TreeGrafter"/>
</dbReference>
<dbReference type="PANTHER" id="PTHR19918:SF5">
    <property type="entry name" value="MEIOSIS-SPECIFIC APC_C ACTIVATOR PROTEIN AMA1"/>
    <property type="match status" value="1"/>
</dbReference>
<dbReference type="InterPro" id="IPR001680">
    <property type="entry name" value="WD40_rpt"/>
</dbReference>
<evidence type="ECO:0000259" key="5">
    <source>
        <dbReference type="Pfam" id="PF24807"/>
    </source>
</evidence>
<organism evidence="6 7">
    <name type="scientific">Ogataea polymorpha</name>
    <dbReference type="NCBI Taxonomy" id="460523"/>
    <lineage>
        <taxon>Eukaryota</taxon>
        <taxon>Fungi</taxon>
        <taxon>Dikarya</taxon>
        <taxon>Ascomycota</taxon>
        <taxon>Saccharomycotina</taxon>
        <taxon>Pichiomycetes</taxon>
        <taxon>Pichiales</taxon>
        <taxon>Pichiaceae</taxon>
        <taxon>Ogataea</taxon>
    </lineage>
</organism>
<dbReference type="InterPro" id="IPR056150">
    <property type="entry name" value="WD40_CDC20-Fz"/>
</dbReference>
<sequence length="553" mass="61860">MSLKQTSKYGSQKSFRNHNYTSRNDPNYDNITDRFISTLEDNGNQGYYRSFITNSSRFHNKQNEIRSPITGENGFFENPFLIRDDNFLLRSNQESSTRQTGNLTEDEIARRFDDLSVNDRSESEPFPREDASVHKVSVAKALGFRIKSRILNFRPSKVSSLRKKAIADMIENKQPSQSDIGGSTIASPPSLSNTSKEKIKTEVKFKVLDAPGLRNDFYANVVSWGKKSDRIAVGLGTVVYTWSNKTGTTPLQTIEEVISCVSYSYNDILAVGTKTGRIIIYSENSRTINTTSILRPSTGICCICWIKDTNSFFAGDDLGEVTLYELTEVENGQNSPQYRLTIGCSFKCNEQQICGIDISPDKRQVTVGGNDNCCTIWDITDLHKPILKSCLPHQAAVKAIAYCPWMPHLLATGGGSKDRNIRFWHTNTGTLLDKIQTKGQVTSLIWSKSRKEILATFGFGDNTEKPVLISVYSYPSMKLQVKLASTSNIRVLSAVSSHDSKSICTAISDQSVRIYSIWNSKYDLTNGEYDSGLFGSELIELEEGVDSSFEIIR</sequence>
<keyword evidence="3" id="KW-0677">Repeat</keyword>
<gene>
    <name evidence="6" type="ORF">OGATHE_001449</name>
</gene>
<comment type="similarity">
    <text evidence="1">Belongs to the WD repeat CDC20/Fizzy family.</text>
</comment>
<dbReference type="PANTHER" id="PTHR19918">
    <property type="entry name" value="CELL DIVISION CYCLE 20 CDC20 FIZZY -RELATED"/>
    <property type="match status" value="1"/>
</dbReference>
<keyword evidence="7" id="KW-1185">Reference proteome</keyword>
<reference evidence="6" key="1">
    <citation type="journal article" date="2021" name="Open Biol.">
        <title>Shared evolutionary footprints suggest mitochondrial oxidative damage underlies multiple complex I losses in fungi.</title>
        <authorList>
            <person name="Schikora-Tamarit M.A."/>
            <person name="Marcet-Houben M."/>
            <person name="Nosek J."/>
            <person name="Gabaldon T."/>
        </authorList>
    </citation>
    <scope>NUCLEOTIDE SEQUENCE</scope>
    <source>
        <strain evidence="6">NCAIM Y.01608</strain>
    </source>
</reference>
<keyword evidence="2" id="KW-0853">WD repeat</keyword>
<dbReference type="Pfam" id="PF24807">
    <property type="entry name" value="WD40_CDC20-Fz"/>
    <property type="match status" value="1"/>
</dbReference>